<accession>A0A0P4XS40</accession>
<reference evidence="2" key="1">
    <citation type="submission" date="2015-10" db="EMBL/GenBank/DDBJ databases">
        <title>Daphnia magna gene sets from two clonal populations assembled and annotated with EvidentialGene.</title>
        <authorList>
            <person name="Gilbert D."/>
            <person name="Podicheti R."/>
            <person name="Orsini L."/>
            <person name="Colbourne J."/>
            <person name="Pfrender M."/>
        </authorList>
    </citation>
    <scope>NUCLEOTIDE SEQUENCE</scope>
</reference>
<reference evidence="4 5" key="4">
    <citation type="submission" date="2016-03" db="EMBL/GenBank/DDBJ databases">
        <title>EvidentialGene: Evidence-directed Construction of Genes on Genomes.</title>
        <authorList>
            <person name="Gilbert D.G."/>
            <person name="Choi J.-H."/>
            <person name="Mockaitis K."/>
            <person name="Colbourne J."/>
            <person name="Pfrender M."/>
        </authorList>
    </citation>
    <scope>NUCLEOTIDE SEQUENCE [LARGE SCALE GENOMIC DNA]</scope>
    <source>
        <strain evidence="4 5">Xinb3</strain>
        <tissue evidence="4">Complete organism</tissue>
    </source>
</reference>
<feature type="transmembrane region" description="Helical" evidence="1">
    <location>
        <begin position="75"/>
        <end position="92"/>
    </location>
</feature>
<proteinExistence type="predicted"/>
<evidence type="ECO:0000313" key="4">
    <source>
        <dbReference type="EMBL" id="KZS12938.1"/>
    </source>
</evidence>
<dbReference type="Proteomes" id="UP000076858">
    <property type="component" value="Unassembled WGS sequence"/>
</dbReference>
<dbReference type="Pfam" id="PF10269">
    <property type="entry name" value="Tmemb_185A"/>
    <property type="match status" value="1"/>
</dbReference>
<evidence type="ECO:0000313" key="5">
    <source>
        <dbReference type="Proteomes" id="UP000076858"/>
    </source>
</evidence>
<feature type="transmembrane region" description="Helical" evidence="1">
    <location>
        <begin position="7"/>
        <end position="25"/>
    </location>
</feature>
<keyword evidence="5" id="KW-1185">Reference proteome</keyword>
<evidence type="ECO:0000313" key="2">
    <source>
        <dbReference type="EMBL" id="JAI81815.1"/>
    </source>
</evidence>
<dbReference type="STRING" id="35525.A0A0P4XS40"/>
<keyword evidence="1" id="KW-1133">Transmembrane helix</keyword>
<evidence type="ECO:0000256" key="1">
    <source>
        <dbReference type="SAM" id="Phobius"/>
    </source>
</evidence>
<evidence type="ECO:0000313" key="3">
    <source>
        <dbReference type="EMBL" id="JAN23509.1"/>
    </source>
</evidence>
<dbReference type="AlphaFoldDB" id="A0A0P4XS40"/>
<reference evidence="2" key="3">
    <citation type="submission" date="2015-10" db="EMBL/GenBank/DDBJ databases">
        <authorList>
            <person name="Gilbert D.G."/>
        </authorList>
    </citation>
    <scope>NUCLEOTIDE SEQUENCE</scope>
</reference>
<feature type="transmembrane region" description="Helical" evidence="1">
    <location>
        <begin position="104"/>
        <end position="128"/>
    </location>
</feature>
<feature type="transmembrane region" description="Helical" evidence="1">
    <location>
        <begin position="31"/>
        <end position="55"/>
    </location>
</feature>
<dbReference type="EMBL" id="GDIP01241586">
    <property type="protein sequence ID" value="JAI81815.1"/>
    <property type="molecule type" value="Transcribed_RNA"/>
</dbReference>
<keyword evidence="1" id="KW-0472">Membrane</keyword>
<gene>
    <name evidence="4" type="ORF">APZ42_022208</name>
</gene>
<dbReference type="PANTHER" id="PTHR13568">
    <property type="entry name" value="FAM11A, B PROTEIN"/>
    <property type="match status" value="1"/>
</dbReference>
<dbReference type="PANTHER" id="PTHR13568:SF4">
    <property type="entry name" value="TRANSMEMBRANE PROTEIN 60"/>
    <property type="match status" value="1"/>
</dbReference>
<keyword evidence="1 2" id="KW-0812">Transmembrane</keyword>
<protein>
    <submittedName>
        <fullName evidence="2 4">Transmembrane protein</fullName>
    </submittedName>
</protein>
<sequence>MALLHRALVAWFVALVFLVLLVLQLDHRTQWSWFLVLVPVWFWDCLIIVLLALHIFSQYFSQDLRSRPWYFCRRLVTLMSPILLKITFQCLLCNRLDSPSSGIALYYLFIPLWLLLLAAIVKLTRILVPVCRE</sequence>
<dbReference type="EMBL" id="LRGB01001348">
    <property type="protein sequence ID" value="KZS12938.1"/>
    <property type="molecule type" value="Genomic_DNA"/>
</dbReference>
<name>A0A0P4XS40_9CRUS</name>
<dbReference type="InterPro" id="IPR019396">
    <property type="entry name" value="TM_Fragile-X-F-assoc"/>
</dbReference>
<organism evidence="2">
    <name type="scientific">Daphnia magna</name>
    <dbReference type="NCBI Taxonomy" id="35525"/>
    <lineage>
        <taxon>Eukaryota</taxon>
        <taxon>Metazoa</taxon>
        <taxon>Ecdysozoa</taxon>
        <taxon>Arthropoda</taxon>
        <taxon>Crustacea</taxon>
        <taxon>Branchiopoda</taxon>
        <taxon>Diplostraca</taxon>
        <taxon>Cladocera</taxon>
        <taxon>Anomopoda</taxon>
        <taxon>Daphniidae</taxon>
        <taxon>Daphnia</taxon>
    </lineage>
</organism>
<dbReference type="EMBL" id="GDIQ01071228">
    <property type="protein sequence ID" value="JAN23509.1"/>
    <property type="molecule type" value="Transcribed_RNA"/>
</dbReference>
<reference evidence="3" key="2">
    <citation type="submission" date="2015-10" db="EMBL/GenBank/DDBJ databases">
        <title>EvidentialGene: Evidence-directed Construction of Complete mRNA Transcriptomes without Genomes.</title>
        <authorList>
            <person name="Gilbert D.G."/>
        </authorList>
    </citation>
    <scope>NUCLEOTIDE SEQUENCE</scope>
</reference>